<dbReference type="EMBL" id="NWVC01000002">
    <property type="protein sequence ID" value="PCG14967.1"/>
    <property type="molecule type" value="Genomic_DNA"/>
</dbReference>
<feature type="compositionally biased region" description="Low complexity" evidence="1">
    <location>
        <begin position="38"/>
        <end position="49"/>
    </location>
</feature>
<organism evidence="3 4">
    <name type="scientific">Sphingomonas adhaesiva</name>
    <dbReference type="NCBI Taxonomy" id="28212"/>
    <lineage>
        <taxon>Bacteria</taxon>
        <taxon>Pseudomonadati</taxon>
        <taxon>Pseudomonadota</taxon>
        <taxon>Alphaproteobacteria</taxon>
        <taxon>Sphingomonadales</taxon>
        <taxon>Sphingomonadaceae</taxon>
        <taxon>Sphingomonas</taxon>
    </lineage>
</organism>
<evidence type="ECO:0000256" key="1">
    <source>
        <dbReference type="SAM" id="MobiDB-lite"/>
    </source>
</evidence>
<proteinExistence type="predicted"/>
<evidence type="ECO:0000313" key="3">
    <source>
        <dbReference type="EMBL" id="PCG14967.1"/>
    </source>
</evidence>
<sequence length="93" mass="9545">MKTMFTAAILASLVAIAPAAHAEPGVAKPAADAAVTTPASSDSAPVADAAPKKRAKNTLYCYDMESTGSRIATRSCRTRADWKLAGVNVPANL</sequence>
<gene>
    <name evidence="3" type="ORF">COA07_05225</name>
</gene>
<reference evidence="3 4" key="1">
    <citation type="submission" date="2017-09" db="EMBL/GenBank/DDBJ databases">
        <title>Sphingomonas adhaesiva DSM 7418, whole genome shotgun sequence.</title>
        <authorList>
            <person name="Feng G."/>
            <person name="Zhu H."/>
        </authorList>
    </citation>
    <scope>NUCLEOTIDE SEQUENCE [LARGE SCALE GENOMIC DNA]</scope>
    <source>
        <strain evidence="3 4">DSM 7418</strain>
    </source>
</reference>
<protein>
    <submittedName>
        <fullName evidence="3">Uncharacterized protein</fullName>
    </submittedName>
</protein>
<dbReference type="RefSeq" id="WP_066711417.1">
    <property type="nucleotide sequence ID" value="NZ_JBHIWA010000081.1"/>
</dbReference>
<dbReference type="AlphaFoldDB" id="A0A2A4I7L0"/>
<evidence type="ECO:0000256" key="2">
    <source>
        <dbReference type="SAM" id="SignalP"/>
    </source>
</evidence>
<keyword evidence="4" id="KW-1185">Reference proteome</keyword>
<keyword evidence="2" id="KW-0732">Signal</keyword>
<feature type="signal peptide" evidence="2">
    <location>
        <begin position="1"/>
        <end position="22"/>
    </location>
</feature>
<comment type="caution">
    <text evidence="3">The sequence shown here is derived from an EMBL/GenBank/DDBJ whole genome shotgun (WGS) entry which is preliminary data.</text>
</comment>
<name>A0A2A4I7L0_9SPHN</name>
<feature type="region of interest" description="Disordered" evidence="1">
    <location>
        <begin position="27"/>
        <end position="52"/>
    </location>
</feature>
<evidence type="ECO:0000313" key="4">
    <source>
        <dbReference type="Proteomes" id="UP000218323"/>
    </source>
</evidence>
<feature type="chain" id="PRO_5012269087" evidence="2">
    <location>
        <begin position="23"/>
        <end position="93"/>
    </location>
</feature>
<dbReference type="Proteomes" id="UP000218323">
    <property type="component" value="Unassembled WGS sequence"/>
</dbReference>
<accession>A0A2A4I7L0</accession>